<dbReference type="STRING" id="1082931.KKY_657"/>
<organism evidence="2 3">
    <name type="scientific">Pelagibacterium halotolerans (strain DSM 22347 / JCM 15775 / CGMCC 1.7692 / B2)</name>
    <dbReference type="NCBI Taxonomy" id="1082931"/>
    <lineage>
        <taxon>Bacteria</taxon>
        <taxon>Pseudomonadati</taxon>
        <taxon>Pseudomonadota</taxon>
        <taxon>Alphaproteobacteria</taxon>
        <taxon>Hyphomicrobiales</taxon>
        <taxon>Devosiaceae</taxon>
        <taxon>Pelagibacterium</taxon>
    </lineage>
</organism>
<dbReference type="HOGENOM" id="CLU_3186979_0_0_5"/>
<proteinExistence type="predicted"/>
<dbReference type="AlphaFoldDB" id="G4RCM4"/>
<keyword evidence="1" id="KW-0812">Transmembrane</keyword>
<protein>
    <submittedName>
        <fullName evidence="2">Uncharacterized protein</fullName>
    </submittedName>
</protein>
<evidence type="ECO:0000256" key="1">
    <source>
        <dbReference type="SAM" id="Phobius"/>
    </source>
</evidence>
<sequence length="46" mass="5448">MRDPTPAGNRALQLFAVPYVTVRFIFTLGASGVRDREWFRWCPRRH</sequence>
<gene>
    <name evidence="2" type="ordered locus">KKY_657</name>
</gene>
<name>G4RCM4_PELHB</name>
<dbReference type="Proteomes" id="UP000008850">
    <property type="component" value="Chromosome"/>
</dbReference>
<reference evidence="2 3" key="1">
    <citation type="journal article" date="2012" name="J. Bacteriol.">
        <title>Complete genome sequence of Pelagibacterium halotolerans B2T.</title>
        <authorList>
            <person name="Huo Y.Y."/>
            <person name="Cheng H."/>
            <person name="Han X.F."/>
            <person name="Jiang X.W."/>
            <person name="Sun C."/>
            <person name="Zhang X.Q."/>
            <person name="Zhu X.F."/>
            <person name="Liu Y.F."/>
            <person name="Li P.F."/>
            <person name="Ni P.X."/>
            <person name="Wu M."/>
        </authorList>
    </citation>
    <scope>NUCLEOTIDE SEQUENCE [LARGE SCALE GENOMIC DNA]</scope>
    <source>
        <strain evidence="3">DSM 22347 / JCM 15775 / CGMCC 1.7692 / B2</strain>
    </source>
</reference>
<keyword evidence="3" id="KW-1185">Reference proteome</keyword>
<dbReference type="EMBL" id="CP003075">
    <property type="protein sequence ID" value="AEQ50696.1"/>
    <property type="molecule type" value="Genomic_DNA"/>
</dbReference>
<keyword evidence="1" id="KW-1133">Transmembrane helix</keyword>
<keyword evidence="1" id="KW-0472">Membrane</keyword>
<accession>G4RCM4</accession>
<dbReference type="KEGG" id="phl:KKY_657"/>
<feature type="transmembrane region" description="Helical" evidence="1">
    <location>
        <begin position="12"/>
        <end position="30"/>
    </location>
</feature>
<evidence type="ECO:0000313" key="2">
    <source>
        <dbReference type="EMBL" id="AEQ50696.1"/>
    </source>
</evidence>
<evidence type="ECO:0000313" key="3">
    <source>
        <dbReference type="Proteomes" id="UP000008850"/>
    </source>
</evidence>